<dbReference type="eggNOG" id="KOG4006">
    <property type="taxonomic scope" value="Eukaryota"/>
</dbReference>
<dbReference type="OMA" id="XISELIF"/>
<keyword evidence="4" id="KW-1185">Reference proteome</keyword>
<dbReference type="PRINTS" id="PR00310">
    <property type="entry name" value="ANTIPRLFBTG1"/>
</dbReference>
<protein>
    <recommendedName>
        <fullName evidence="2">Anti-proliferative protein domain-containing protein</fullName>
    </recommendedName>
</protein>
<name>A7RYE1_NEMVE</name>
<dbReference type="InParanoid" id="A7RYE1"/>
<organism evidence="3 4">
    <name type="scientific">Nematostella vectensis</name>
    <name type="common">Starlet sea anemone</name>
    <dbReference type="NCBI Taxonomy" id="45351"/>
    <lineage>
        <taxon>Eukaryota</taxon>
        <taxon>Metazoa</taxon>
        <taxon>Cnidaria</taxon>
        <taxon>Anthozoa</taxon>
        <taxon>Hexacorallia</taxon>
        <taxon>Actiniaria</taxon>
        <taxon>Edwardsiidae</taxon>
        <taxon>Nematostella</taxon>
    </lineage>
</organism>
<dbReference type="Gene3D" id="3.90.640.90">
    <property type="entry name" value="Anti-proliferative protein, N-terminal domain"/>
    <property type="match status" value="1"/>
</dbReference>
<evidence type="ECO:0000259" key="2">
    <source>
        <dbReference type="SMART" id="SM00099"/>
    </source>
</evidence>
<feature type="domain" description="Anti-proliferative protein" evidence="2">
    <location>
        <begin position="1"/>
        <end position="106"/>
    </location>
</feature>
<dbReference type="AlphaFoldDB" id="A7RYE1"/>
<dbReference type="InterPro" id="IPR036054">
    <property type="entry name" value="BTG-like_sf"/>
</dbReference>
<dbReference type="EMBL" id="DS469553">
    <property type="protein sequence ID" value="EDO43445.1"/>
    <property type="molecule type" value="Genomic_DNA"/>
</dbReference>
<sequence length="106" mass="11775">MKNEVSSAVNFVVSNLTNTSLSSEQVGQFKENLEQLITERFQDHWHPNKPLKGNAYRCLNVDTTAIDPLLVKASLASGFSPLKLQEVFPDGLALWIDPEDVCCRVG</sequence>
<dbReference type="SUPFAM" id="SSF160696">
    <property type="entry name" value="BTG domain-like"/>
    <property type="match status" value="1"/>
</dbReference>
<feature type="non-terminal residue" evidence="3">
    <location>
        <position position="106"/>
    </location>
</feature>
<dbReference type="GO" id="GO:0005737">
    <property type="term" value="C:cytoplasm"/>
    <property type="evidence" value="ECO:0000318"/>
    <property type="project" value="GO_Central"/>
</dbReference>
<dbReference type="InterPro" id="IPR033332">
    <property type="entry name" value="BTG"/>
</dbReference>
<comment type="similarity">
    <text evidence="1">Belongs to the BTG family.</text>
</comment>
<evidence type="ECO:0000313" key="4">
    <source>
        <dbReference type="Proteomes" id="UP000001593"/>
    </source>
</evidence>
<dbReference type="InterPro" id="IPR002087">
    <property type="entry name" value="Anti_prolifrtn"/>
</dbReference>
<accession>A7RYE1</accession>
<proteinExistence type="inferred from homology"/>
<dbReference type="GO" id="GO:0005634">
    <property type="term" value="C:nucleus"/>
    <property type="evidence" value="ECO:0000318"/>
    <property type="project" value="GO_Central"/>
</dbReference>
<evidence type="ECO:0000256" key="1">
    <source>
        <dbReference type="ARBA" id="ARBA00007989"/>
    </source>
</evidence>
<dbReference type="HOGENOM" id="CLU_079660_4_2_1"/>
<evidence type="ECO:0000313" key="3">
    <source>
        <dbReference type="EMBL" id="EDO43445.1"/>
    </source>
</evidence>
<dbReference type="PhylomeDB" id="A7RYE1"/>
<dbReference type="STRING" id="45351.A7RYE1"/>
<dbReference type="PANTHER" id="PTHR22978">
    <property type="entry name" value="B-CELL TRANSLOCATION GENE"/>
    <property type="match status" value="1"/>
</dbReference>
<dbReference type="SMART" id="SM00099">
    <property type="entry name" value="btg1"/>
    <property type="match status" value="1"/>
</dbReference>
<dbReference type="PANTHER" id="PTHR22978:SF22">
    <property type="entry name" value="BTG FAMILY PROTEIN"/>
    <property type="match status" value="1"/>
</dbReference>
<dbReference type="Pfam" id="PF07742">
    <property type="entry name" value="BTG"/>
    <property type="match status" value="1"/>
</dbReference>
<gene>
    <name evidence="3" type="ORF">NEMVEDRAFT_v1g28119</name>
</gene>
<reference evidence="3 4" key="1">
    <citation type="journal article" date="2007" name="Science">
        <title>Sea anemone genome reveals ancestral eumetazoan gene repertoire and genomic organization.</title>
        <authorList>
            <person name="Putnam N.H."/>
            <person name="Srivastava M."/>
            <person name="Hellsten U."/>
            <person name="Dirks B."/>
            <person name="Chapman J."/>
            <person name="Salamov A."/>
            <person name="Terry A."/>
            <person name="Shapiro H."/>
            <person name="Lindquist E."/>
            <person name="Kapitonov V.V."/>
            <person name="Jurka J."/>
            <person name="Genikhovich G."/>
            <person name="Grigoriev I.V."/>
            <person name="Lucas S.M."/>
            <person name="Steele R.E."/>
            <person name="Finnerty J.R."/>
            <person name="Technau U."/>
            <person name="Martindale M.Q."/>
            <person name="Rokhsar D.S."/>
        </authorList>
    </citation>
    <scope>NUCLEOTIDE SEQUENCE [LARGE SCALE GENOMIC DNA]</scope>
    <source>
        <strain evidence="4">CH2 X CH6</strain>
    </source>
</reference>
<dbReference type="Proteomes" id="UP000001593">
    <property type="component" value="Unassembled WGS sequence"/>
</dbReference>